<feature type="transmembrane region" description="Helical" evidence="1">
    <location>
        <begin position="70"/>
        <end position="89"/>
    </location>
</feature>
<evidence type="ECO:0000313" key="2">
    <source>
        <dbReference type="EMBL" id="WNZ27284.1"/>
    </source>
</evidence>
<feature type="transmembrane region" description="Helical" evidence="1">
    <location>
        <begin position="96"/>
        <end position="114"/>
    </location>
</feature>
<accession>A0AA97AK20</accession>
<feature type="transmembrane region" description="Helical" evidence="1">
    <location>
        <begin position="176"/>
        <end position="195"/>
    </location>
</feature>
<evidence type="ECO:0000256" key="1">
    <source>
        <dbReference type="SAM" id="Phobius"/>
    </source>
</evidence>
<reference evidence="2" key="1">
    <citation type="submission" date="2020-05" db="EMBL/GenBank/DDBJ databases">
        <authorList>
            <person name="Zhu T."/>
            <person name="Keshari N."/>
            <person name="Lu X."/>
        </authorList>
    </citation>
    <scope>NUCLEOTIDE SEQUENCE</scope>
    <source>
        <strain evidence="2">NK1-12</strain>
    </source>
</reference>
<feature type="transmembrane region" description="Helical" evidence="1">
    <location>
        <begin position="144"/>
        <end position="164"/>
    </location>
</feature>
<name>A0AA97AK20_9CYAN</name>
<sequence length="240" mass="27557">MDGDFAVKIGKDSWLCRSSISNQSAKLFFLFLSTDICFFALHIVALMGGWSDSYPNLYKNPYFIEMDRGYAEFFQYMKEYWCILLLGFIAIRRRSLLYLSWICFFLYLLIDDYAEIHETLGLYLSRLLNFAPMFRLRARDFGEILVSALVGLFFFTCVGVAYRLGDSTFRRVSRILIILLSALAVFGIVVDMLHIMSPKTLKHVFGILEDGGEMIVMSAITTFLFVVSNEVTSNKVLSTK</sequence>
<feature type="transmembrane region" description="Helical" evidence="1">
    <location>
        <begin position="215"/>
        <end position="232"/>
    </location>
</feature>
<keyword evidence="1" id="KW-0472">Membrane</keyword>
<organism evidence="2">
    <name type="scientific">Leptolyngbya sp. NK1-12</name>
    <dbReference type="NCBI Taxonomy" id="2547451"/>
    <lineage>
        <taxon>Bacteria</taxon>
        <taxon>Bacillati</taxon>
        <taxon>Cyanobacteriota</taxon>
        <taxon>Cyanophyceae</taxon>
        <taxon>Leptolyngbyales</taxon>
        <taxon>Leptolyngbyaceae</taxon>
        <taxon>Leptolyngbya group</taxon>
        <taxon>Leptolyngbya</taxon>
    </lineage>
</organism>
<feature type="transmembrane region" description="Helical" evidence="1">
    <location>
        <begin position="27"/>
        <end position="50"/>
    </location>
</feature>
<keyword evidence="1" id="KW-0812">Transmembrane</keyword>
<dbReference type="RefSeq" id="WP_316436937.1">
    <property type="nucleotide sequence ID" value="NZ_CP053587.1"/>
</dbReference>
<proteinExistence type="predicted"/>
<dbReference type="AlphaFoldDB" id="A0AA97AK20"/>
<gene>
    <name evidence="2" type="ORF">HJG54_30820</name>
</gene>
<protein>
    <submittedName>
        <fullName evidence="2">Uncharacterized protein</fullName>
    </submittedName>
</protein>
<keyword evidence="1" id="KW-1133">Transmembrane helix</keyword>
<dbReference type="EMBL" id="CP053587">
    <property type="protein sequence ID" value="WNZ27284.1"/>
    <property type="molecule type" value="Genomic_DNA"/>
</dbReference>